<dbReference type="RefSeq" id="WP_163496398.1">
    <property type="nucleotide sequence ID" value="NZ_CP048711.1"/>
</dbReference>
<dbReference type="AlphaFoldDB" id="A0A6C0U490"/>
<dbReference type="Pfam" id="PF12686">
    <property type="entry name" value="DUF3800"/>
    <property type="match status" value="1"/>
</dbReference>
<dbReference type="EMBL" id="CP048711">
    <property type="protein sequence ID" value="QIB66970.1"/>
    <property type="molecule type" value="Genomic_DNA"/>
</dbReference>
<evidence type="ECO:0000313" key="2">
    <source>
        <dbReference type="Proteomes" id="UP000477680"/>
    </source>
</evidence>
<keyword evidence="2" id="KW-1185">Reference proteome</keyword>
<accession>A0A6C0U490</accession>
<dbReference type="InterPro" id="IPR024524">
    <property type="entry name" value="DUF3800"/>
</dbReference>
<evidence type="ECO:0000313" key="1">
    <source>
        <dbReference type="EMBL" id="QIB66970.1"/>
    </source>
</evidence>
<gene>
    <name evidence="1" type="ORF">G3T16_17825</name>
</gene>
<proteinExistence type="predicted"/>
<protein>
    <submittedName>
        <fullName evidence="1">DUF3800 domain-containing protein</fullName>
    </submittedName>
</protein>
<sequence>MHLLYLDDSGAVDDPAQPFFVLAGASVFERRTHWIETRLNSIAARFDPARPHELELHGSPMRSGREGWKQFPLCDRLKAICDALTQGVVEQRQGVTLFGVAIKRGADLNGQDPVEYAFEQISNRFDRFLMRKYQENGDPQRGVIIFDKSTTERRIQTLARDFKHEGHTWGKTRNYAEVPLFLDSKSSRLIQLADLVAFALYRFQAHNDNSFYQIISRQFDSHSGVEHGLHVRY</sequence>
<name>A0A6C0U490_9GAMM</name>
<organism evidence="1 2">
    <name type="scientific">Kineobactrum salinum</name>
    <dbReference type="NCBI Taxonomy" id="2708301"/>
    <lineage>
        <taxon>Bacteria</taxon>
        <taxon>Pseudomonadati</taxon>
        <taxon>Pseudomonadota</taxon>
        <taxon>Gammaproteobacteria</taxon>
        <taxon>Cellvibrionales</taxon>
        <taxon>Halieaceae</taxon>
        <taxon>Kineobactrum</taxon>
    </lineage>
</organism>
<reference evidence="1 2" key="1">
    <citation type="submission" date="2020-02" db="EMBL/GenBank/DDBJ databases">
        <title>Genome sequencing for Kineobactrum sp. M2.</title>
        <authorList>
            <person name="Park S.-J."/>
        </authorList>
    </citation>
    <scope>NUCLEOTIDE SEQUENCE [LARGE SCALE GENOMIC DNA]</scope>
    <source>
        <strain evidence="1 2">M2</strain>
    </source>
</reference>
<dbReference type="Proteomes" id="UP000477680">
    <property type="component" value="Chromosome"/>
</dbReference>
<dbReference type="KEGG" id="kim:G3T16_17825"/>